<feature type="domain" description="SAM-dependent MTase RsmB/NOP-type" evidence="15">
    <location>
        <begin position="170"/>
        <end position="450"/>
    </location>
</feature>
<dbReference type="STRING" id="269670.SAMN02982927_00463"/>
<dbReference type="InterPro" id="IPR006027">
    <property type="entry name" value="NusB_RsmB_TIM44"/>
</dbReference>
<keyword evidence="5" id="KW-0963">Cytoplasm</keyword>
<name>A0A1I2NF94_9BACL</name>
<dbReference type="InterPro" id="IPR004573">
    <property type="entry name" value="rRNA_ssu_MeTfrase_B"/>
</dbReference>
<feature type="binding site" evidence="14">
    <location>
        <position position="330"/>
    </location>
    <ligand>
        <name>S-adenosyl-L-methionine</name>
        <dbReference type="ChEBI" id="CHEBI:59789"/>
    </ligand>
</feature>
<evidence type="ECO:0000256" key="11">
    <source>
        <dbReference type="ARBA" id="ARBA00030399"/>
    </source>
</evidence>
<evidence type="ECO:0000256" key="3">
    <source>
        <dbReference type="ARBA" id="ARBA00007494"/>
    </source>
</evidence>
<comment type="subcellular location">
    <subcellularLocation>
        <location evidence="2">Cytoplasm</location>
    </subcellularLocation>
</comment>
<dbReference type="CDD" id="cd02440">
    <property type="entry name" value="AdoMet_MTases"/>
    <property type="match status" value="1"/>
</dbReference>
<dbReference type="Gene3D" id="3.30.70.1170">
    <property type="entry name" value="Sun protein, domain 3"/>
    <property type="match status" value="1"/>
</dbReference>
<dbReference type="SUPFAM" id="SSF48013">
    <property type="entry name" value="NusB-like"/>
    <property type="match status" value="1"/>
</dbReference>
<dbReference type="FunFam" id="3.40.50.150:FF:000022">
    <property type="entry name" value="Ribosomal RNA small subunit methyltransferase B"/>
    <property type="match status" value="1"/>
</dbReference>
<proteinExistence type="inferred from homology"/>
<keyword evidence="6" id="KW-0698">rRNA processing</keyword>
<evidence type="ECO:0000256" key="4">
    <source>
        <dbReference type="ARBA" id="ARBA00012140"/>
    </source>
</evidence>
<dbReference type="Proteomes" id="UP000198752">
    <property type="component" value="Unassembled WGS sequence"/>
</dbReference>
<keyword evidence="17" id="KW-1185">Reference proteome</keyword>
<dbReference type="InterPro" id="IPR029063">
    <property type="entry name" value="SAM-dependent_MTases_sf"/>
</dbReference>
<dbReference type="AlphaFoldDB" id="A0A1I2NF94"/>
<dbReference type="FunFam" id="1.10.940.10:FF:000006">
    <property type="entry name" value="16S rRNA (Cytosine(967)-C(5))-methyltransferase RsmB"/>
    <property type="match status" value="1"/>
</dbReference>
<dbReference type="EC" id="2.1.1.176" evidence="4"/>
<dbReference type="Pfam" id="PF01189">
    <property type="entry name" value="Methyltr_RsmB-F"/>
    <property type="match status" value="1"/>
</dbReference>
<feature type="binding site" evidence="14">
    <location>
        <begin position="260"/>
        <end position="266"/>
    </location>
    <ligand>
        <name>S-adenosyl-L-methionine</name>
        <dbReference type="ChEBI" id="CHEBI:59789"/>
    </ligand>
</feature>
<evidence type="ECO:0000256" key="9">
    <source>
        <dbReference type="ARBA" id="ARBA00022691"/>
    </source>
</evidence>
<dbReference type="Gene3D" id="1.10.940.10">
    <property type="entry name" value="NusB-like"/>
    <property type="match status" value="1"/>
</dbReference>
<dbReference type="InterPro" id="IPR035926">
    <property type="entry name" value="NusB-like_sf"/>
</dbReference>
<dbReference type="InterPro" id="IPR001678">
    <property type="entry name" value="MeTrfase_RsmB-F_NOP2_dom"/>
</dbReference>
<evidence type="ECO:0000256" key="7">
    <source>
        <dbReference type="ARBA" id="ARBA00022603"/>
    </source>
</evidence>
<dbReference type="Gene3D" id="3.40.50.150">
    <property type="entry name" value="Vaccinia Virus protein VP39"/>
    <property type="match status" value="1"/>
</dbReference>
<feature type="binding site" evidence="14">
    <location>
        <position position="284"/>
    </location>
    <ligand>
        <name>S-adenosyl-L-methionine</name>
        <dbReference type="ChEBI" id="CHEBI:59789"/>
    </ligand>
</feature>
<keyword evidence="9 14" id="KW-0949">S-adenosyl-L-methionine</keyword>
<dbReference type="InterPro" id="IPR023267">
    <property type="entry name" value="RCMT"/>
</dbReference>
<feature type="binding site" evidence="14">
    <location>
        <position position="311"/>
    </location>
    <ligand>
        <name>S-adenosyl-L-methionine</name>
        <dbReference type="ChEBI" id="CHEBI:59789"/>
    </ligand>
</feature>
<organism evidence="16 17">
    <name type="scientific">Sporolactobacillus nakayamae</name>
    <dbReference type="NCBI Taxonomy" id="269670"/>
    <lineage>
        <taxon>Bacteria</taxon>
        <taxon>Bacillati</taxon>
        <taxon>Bacillota</taxon>
        <taxon>Bacilli</taxon>
        <taxon>Bacillales</taxon>
        <taxon>Sporolactobacillaceae</taxon>
        <taxon>Sporolactobacillus</taxon>
    </lineage>
</organism>
<accession>A0A1I2NF94</accession>
<keyword evidence="7 14" id="KW-0489">Methyltransferase</keyword>
<comment type="similarity">
    <text evidence="3 14">Belongs to the class I-like SAM-binding methyltransferase superfamily. RsmB/NOP family.</text>
</comment>
<evidence type="ECO:0000256" key="6">
    <source>
        <dbReference type="ARBA" id="ARBA00022552"/>
    </source>
</evidence>
<dbReference type="GO" id="GO:0008649">
    <property type="term" value="F:rRNA methyltransferase activity"/>
    <property type="evidence" value="ECO:0007669"/>
    <property type="project" value="InterPro"/>
</dbReference>
<keyword evidence="8 14" id="KW-0808">Transferase</keyword>
<evidence type="ECO:0000256" key="14">
    <source>
        <dbReference type="PROSITE-ProRule" id="PRU01023"/>
    </source>
</evidence>
<gene>
    <name evidence="16" type="ORF">SAMN02982927_00463</name>
</gene>
<evidence type="ECO:0000313" key="17">
    <source>
        <dbReference type="Proteomes" id="UP000198752"/>
    </source>
</evidence>
<sequence>MSRPMARETALDLLLSITKHHAYSQIAINEALNAKSLSDKDKGLVTNLVYGVLQRKSILDFYLSSFVDKKRKMDDWVEMLLLLSIYQNVFLDRIPDHAIVNEAVTIAKKRGHRGISGFVNGVLRRFLREGVPDVSKIEPELKRLSIQYSHPQWLLKLWEKQWDRATAVKIAEADNLPPKVSIRVNRLKGTKQELSEQLAMEGIQTVSGNLSQDSLIVESGGNPVNTQAFKDGFFTVQDESSMLVADVVNPDETMLVLDACAGPGGKTTHLAERMGNKGKIIALDLHPHKTQLIDHAAERLGLTNISTQAMDARSAQETFGDASFDRVLLDVPCSGLGVIRRKPEIKWSKSAEEIRGLFPIQKKILDEMAPLVKPGGRLVYSTCTINKDENEKQIADFLSNHPDYRVDPSFIERIPYLRDEFQSAGSTGMVQILPYMIHTDGFFICCLERI</sequence>
<dbReference type="NCBIfam" id="NF011494">
    <property type="entry name" value="PRK14902.1"/>
    <property type="match status" value="1"/>
</dbReference>
<dbReference type="NCBIfam" id="TIGR00563">
    <property type="entry name" value="rsmB"/>
    <property type="match status" value="1"/>
</dbReference>
<dbReference type="EMBL" id="FOOY01000003">
    <property type="protein sequence ID" value="SFG02432.1"/>
    <property type="molecule type" value="Genomic_DNA"/>
</dbReference>
<evidence type="ECO:0000256" key="1">
    <source>
        <dbReference type="ARBA" id="ARBA00002724"/>
    </source>
</evidence>
<dbReference type="InterPro" id="IPR018314">
    <property type="entry name" value="RsmB/NOL1/NOP2-like_CS"/>
</dbReference>
<dbReference type="PROSITE" id="PS51686">
    <property type="entry name" value="SAM_MT_RSMB_NOP"/>
    <property type="match status" value="1"/>
</dbReference>
<evidence type="ECO:0000256" key="12">
    <source>
        <dbReference type="ARBA" id="ARBA00031088"/>
    </source>
</evidence>
<dbReference type="PANTHER" id="PTHR22807">
    <property type="entry name" value="NOP2 YEAST -RELATED NOL1/NOP2/FMU SUN DOMAIN-CONTAINING"/>
    <property type="match status" value="1"/>
</dbReference>
<dbReference type="InterPro" id="IPR054728">
    <property type="entry name" value="RsmB-like_ferredoxin"/>
</dbReference>
<evidence type="ECO:0000259" key="15">
    <source>
        <dbReference type="PROSITE" id="PS51686"/>
    </source>
</evidence>
<dbReference type="GO" id="GO:0003723">
    <property type="term" value="F:RNA binding"/>
    <property type="evidence" value="ECO:0007669"/>
    <property type="project" value="UniProtKB-UniRule"/>
</dbReference>
<dbReference type="RefSeq" id="WP_093669629.1">
    <property type="nucleotide sequence ID" value="NZ_FOOY01000003.1"/>
</dbReference>
<dbReference type="Pfam" id="PF22458">
    <property type="entry name" value="RsmF-B_ferredox"/>
    <property type="match status" value="1"/>
</dbReference>
<dbReference type="SUPFAM" id="SSF53335">
    <property type="entry name" value="S-adenosyl-L-methionine-dependent methyltransferases"/>
    <property type="match status" value="1"/>
</dbReference>
<dbReference type="Pfam" id="PF01029">
    <property type="entry name" value="NusB"/>
    <property type="match status" value="1"/>
</dbReference>
<dbReference type="GO" id="GO:0005737">
    <property type="term" value="C:cytoplasm"/>
    <property type="evidence" value="ECO:0007669"/>
    <property type="project" value="UniProtKB-SubCell"/>
</dbReference>
<evidence type="ECO:0000256" key="10">
    <source>
        <dbReference type="ARBA" id="ARBA00022884"/>
    </source>
</evidence>
<dbReference type="PRINTS" id="PR02008">
    <property type="entry name" value="RCMTFAMILY"/>
</dbReference>
<reference evidence="17" key="1">
    <citation type="submission" date="2016-10" db="EMBL/GenBank/DDBJ databases">
        <authorList>
            <person name="Varghese N."/>
            <person name="Submissions S."/>
        </authorList>
    </citation>
    <scope>NUCLEOTIDE SEQUENCE [LARGE SCALE GENOMIC DNA]</scope>
    <source>
        <strain evidence="17">ATCC 700379</strain>
    </source>
</reference>
<comment type="function">
    <text evidence="1">Specifically methylates the cytosine at position 967 (m5C967) of 16S rRNA.</text>
</comment>
<evidence type="ECO:0000256" key="13">
    <source>
        <dbReference type="ARBA" id="ARBA00047283"/>
    </source>
</evidence>
<dbReference type="FunFam" id="3.30.70.1170:FF:000003">
    <property type="entry name" value="16S rRNA (Cytosine(967)-C(5))-methyltransferase RsmB"/>
    <property type="match status" value="1"/>
</dbReference>
<evidence type="ECO:0000313" key="16">
    <source>
        <dbReference type="EMBL" id="SFG02432.1"/>
    </source>
</evidence>
<dbReference type="InterPro" id="IPR049560">
    <property type="entry name" value="MeTrfase_RsmB-F_NOP2_cat"/>
</dbReference>
<feature type="active site" description="Nucleophile" evidence="14">
    <location>
        <position position="383"/>
    </location>
</feature>
<dbReference type="GO" id="GO:0006355">
    <property type="term" value="P:regulation of DNA-templated transcription"/>
    <property type="evidence" value="ECO:0007669"/>
    <property type="project" value="InterPro"/>
</dbReference>
<comment type="catalytic activity">
    <reaction evidence="13">
        <text>cytidine(967) in 16S rRNA + S-adenosyl-L-methionine = 5-methylcytidine(967) in 16S rRNA + S-adenosyl-L-homocysteine + H(+)</text>
        <dbReference type="Rhea" id="RHEA:42748"/>
        <dbReference type="Rhea" id="RHEA-COMP:10219"/>
        <dbReference type="Rhea" id="RHEA-COMP:10220"/>
        <dbReference type="ChEBI" id="CHEBI:15378"/>
        <dbReference type="ChEBI" id="CHEBI:57856"/>
        <dbReference type="ChEBI" id="CHEBI:59789"/>
        <dbReference type="ChEBI" id="CHEBI:74483"/>
        <dbReference type="ChEBI" id="CHEBI:82748"/>
        <dbReference type="EC" id="2.1.1.176"/>
    </reaction>
</comment>
<evidence type="ECO:0000256" key="8">
    <source>
        <dbReference type="ARBA" id="ARBA00022679"/>
    </source>
</evidence>
<dbReference type="PANTHER" id="PTHR22807:SF53">
    <property type="entry name" value="RIBOSOMAL RNA SMALL SUBUNIT METHYLTRANSFERASE B-RELATED"/>
    <property type="match status" value="1"/>
</dbReference>
<protein>
    <recommendedName>
        <fullName evidence="4">16S rRNA (cytosine(967)-C(5))-methyltransferase</fullName>
        <ecNumber evidence="4">2.1.1.176</ecNumber>
    </recommendedName>
    <alternativeName>
        <fullName evidence="11">16S rRNA m5C967 methyltransferase</fullName>
    </alternativeName>
    <alternativeName>
        <fullName evidence="12">rRNA (cytosine-C(5)-)-methyltransferase RsmB</fullName>
    </alternativeName>
</protein>
<dbReference type="PROSITE" id="PS01153">
    <property type="entry name" value="NOL1_NOP2_SUN"/>
    <property type="match status" value="1"/>
</dbReference>
<keyword evidence="10 14" id="KW-0694">RNA-binding</keyword>
<dbReference type="OrthoDB" id="9810297at2"/>
<evidence type="ECO:0000256" key="2">
    <source>
        <dbReference type="ARBA" id="ARBA00004496"/>
    </source>
</evidence>
<evidence type="ECO:0000256" key="5">
    <source>
        <dbReference type="ARBA" id="ARBA00022490"/>
    </source>
</evidence>